<dbReference type="AlphaFoldDB" id="A0A0F9M331"/>
<dbReference type="Pfam" id="PF01494">
    <property type="entry name" value="FAD_binding_3"/>
    <property type="match status" value="1"/>
</dbReference>
<feature type="domain" description="FAD-binding" evidence="1">
    <location>
        <begin position="11"/>
        <end position="341"/>
    </location>
</feature>
<dbReference type="InterPro" id="IPR036188">
    <property type="entry name" value="FAD/NAD-bd_sf"/>
</dbReference>
<accession>A0A0F9M331</accession>
<dbReference type="Gene3D" id="3.50.50.60">
    <property type="entry name" value="FAD/NAD(P)-binding domain"/>
    <property type="match status" value="1"/>
</dbReference>
<comment type="caution">
    <text evidence="2">The sequence shown here is derived from an EMBL/GenBank/DDBJ whole genome shotgun (WGS) entry which is preliminary data.</text>
</comment>
<dbReference type="PANTHER" id="PTHR43747">
    <property type="entry name" value="FAD-BINDING PROTEIN"/>
    <property type="match status" value="1"/>
</dbReference>
<dbReference type="InterPro" id="IPR002938">
    <property type="entry name" value="FAD-bd"/>
</dbReference>
<dbReference type="PANTHER" id="PTHR43747:SF1">
    <property type="entry name" value="SLR1998 PROTEIN"/>
    <property type="match status" value="1"/>
</dbReference>
<name>A0A0F9M331_9ZZZZ</name>
<dbReference type="GO" id="GO:0071949">
    <property type="term" value="F:FAD binding"/>
    <property type="evidence" value="ECO:0007669"/>
    <property type="project" value="InterPro"/>
</dbReference>
<reference evidence="2" key="1">
    <citation type="journal article" date="2015" name="Nature">
        <title>Complex archaea that bridge the gap between prokaryotes and eukaryotes.</title>
        <authorList>
            <person name="Spang A."/>
            <person name="Saw J.H."/>
            <person name="Jorgensen S.L."/>
            <person name="Zaremba-Niedzwiedzka K."/>
            <person name="Martijn J."/>
            <person name="Lind A.E."/>
            <person name="van Eijk R."/>
            <person name="Schleper C."/>
            <person name="Guy L."/>
            <person name="Ettema T.J."/>
        </authorList>
    </citation>
    <scope>NUCLEOTIDE SEQUENCE</scope>
</reference>
<evidence type="ECO:0000259" key="1">
    <source>
        <dbReference type="Pfam" id="PF01494"/>
    </source>
</evidence>
<dbReference type="SUPFAM" id="SSF51905">
    <property type="entry name" value="FAD/NAD(P)-binding domain"/>
    <property type="match status" value="1"/>
</dbReference>
<dbReference type="InterPro" id="IPR050816">
    <property type="entry name" value="Flavin-dep_Halogenase_NPB"/>
</dbReference>
<sequence length="574" mass="64995">MTSDTPSGASVDVVICGGGFAGLTLARQVQREHPDLSVAVIDRLARPLPEGAFKVGESTVEMAAYYLRDVLGLAEYLDGAHLRKLGLRLFFPQPEGTTTFAERPEIGLSKFATVPSYQIDRGRFEHDLRGLIEEDGARMIEGARLDEVEMGENGAPHRVFYYGDDSPERQSLTARWVVDASGRRRLLQRQLNLGTQREADHNAVWFRIEGLLDVDDLVPAENRAWHDRVPDGKRRFSTNHLVDTGYWVWIIPLSSNKTSIGIVALKDMHPFDDFRNLERAQDWLRRKEPAFAEKLAQHEVLDFGAIRNYSHSSKQVFSADRWACTGDAAVFADPLYSPGADLIAFANCSISWMIGEEIAGRLTPEVAEEKSRFVISMSELLTRSIQVNYHIMGCPQAMGGKLFWDITAGWSVVQPLMFGKTFLDNAKRDAVRAASRNFFFLSLQMNQLFSDWAKQSRGHVGFEFIDYFVVDAIREMRDRNLVPDKPVEELVADQQENMRLLEELAQALFRIAVADVHPEHAHKLEGKWLNAWAISLDPAKWDERGLFTPRSAPRDISRVSVPLNKAFRVRELQH</sequence>
<gene>
    <name evidence="2" type="ORF">LCGC14_1205260</name>
</gene>
<protein>
    <recommendedName>
        <fullName evidence="1">FAD-binding domain-containing protein</fullName>
    </recommendedName>
</protein>
<proteinExistence type="predicted"/>
<dbReference type="EMBL" id="LAZR01006226">
    <property type="protein sequence ID" value="KKM93751.1"/>
    <property type="molecule type" value="Genomic_DNA"/>
</dbReference>
<evidence type="ECO:0000313" key="2">
    <source>
        <dbReference type="EMBL" id="KKM93751.1"/>
    </source>
</evidence>
<organism evidence="2">
    <name type="scientific">marine sediment metagenome</name>
    <dbReference type="NCBI Taxonomy" id="412755"/>
    <lineage>
        <taxon>unclassified sequences</taxon>
        <taxon>metagenomes</taxon>
        <taxon>ecological metagenomes</taxon>
    </lineage>
</organism>